<dbReference type="HOGENOM" id="CLU_042512_0_0_9"/>
<keyword evidence="1 6" id="KW-0963">Cytoplasm</keyword>
<dbReference type="Proteomes" id="UP000003280">
    <property type="component" value="Unassembled WGS sequence"/>
</dbReference>
<dbReference type="InterPro" id="IPR036867">
    <property type="entry name" value="R3H_dom_sf"/>
</dbReference>
<keyword evidence="3 6" id="KW-0133">Cell shape</keyword>
<evidence type="ECO:0000256" key="4">
    <source>
        <dbReference type="ARBA" id="ARBA00023186"/>
    </source>
</evidence>
<dbReference type="SMART" id="SM01245">
    <property type="entry name" value="Jag_N"/>
    <property type="match status" value="1"/>
</dbReference>
<comment type="domain">
    <text evidence="6">Has an N-terminal Jag-N domain and 2 RNA-binding domains (KH and R3H).</text>
</comment>
<dbReference type="InterPro" id="IPR032782">
    <property type="entry name" value="KhpB_N"/>
</dbReference>
<dbReference type="GO" id="GO:0071555">
    <property type="term" value="P:cell wall organization"/>
    <property type="evidence" value="ECO:0007669"/>
    <property type="project" value="UniProtKB-KW"/>
</dbReference>
<dbReference type="Gene3D" id="3.30.1370.50">
    <property type="entry name" value="R3H-like domain"/>
    <property type="match status" value="1"/>
</dbReference>
<dbReference type="PROSITE" id="PS51061">
    <property type="entry name" value="R3H"/>
    <property type="match status" value="1"/>
</dbReference>
<organism evidence="9 10">
    <name type="scientific">Peptoniphilus duerdenii ATCC BAA-1640</name>
    <dbReference type="NCBI Taxonomy" id="862517"/>
    <lineage>
        <taxon>Bacteria</taxon>
        <taxon>Bacillati</taxon>
        <taxon>Bacillota</taxon>
        <taxon>Tissierellia</taxon>
        <taxon>Tissierellales</taxon>
        <taxon>Peptoniphilaceae</taxon>
        <taxon>Peptoniphilus</taxon>
    </lineage>
</organism>
<evidence type="ECO:0000313" key="9">
    <source>
        <dbReference type="EMBL" id="EFM26025.1"/>
    </source>
</evidence>
<dbReference type="InterPro" id="IPR038247">
    <property type="entry name" value="Jag_N_dom_sf"/>
</dbReference>
<dbReference type="CDD" id="cd02414">
    <property type="entry name" value="KH-II_Jag"/>
    <property type="match status" value="1"/>
</dbReference>
<comment type="subcellular location">
    <subcellularLocation>
        <location evidence="6">Cytoplasm</location>
    </subcellularLocation>
</comment>
<proteinExistence type="inferred from homology"/>
<dbReference type="OrthoDB" id="9794483at2"/>
<feature type="region of interest" description="Disordered" evidence="7">
    <location>
        <begin position="73"/>
        <end position="109"/>
    </location>
</feature>
<dbReference type="InterPro" id="IPR038008">
    <property type="entry name" value="Jag_KH"/>
</dbReference>
<sequence length="302" mass="34463">MNYVITTGRSVDEAVEDALKKLKLKKEDVTVEVLQEASKGFLGFGQKDAAVKVSKKEDTEDILKEIFSEEFESENSKSSKFENKTRNKVKSEPKFSKSEELSKDKPEVTEEVKVEVHEVKSCDTSKTLDEEVETEDSENIEEAEANFDIEKFTEISNEFIDKILKPLEIKYDTDITMDKNVLNVNILGNEKDLGIVIGKRGTTLDSIQYILSLIINKHSDSFVRVIVDSSGYREKRKNTLISLAEKTANRALRTGRPARLEPMNAHERKIIHEALKDFEGVFTHSEGQEPNRRIVVQIKKEY</sequence>
<evidence type="ECO:0000256" key="3">
    <source>
        <dbReference type="ARBA" id="ARBA00022960"/>
    </source>
</evidence>
<name>E0NJK5_9FIRM</name>
<comment type="caution">
    <text evidence="6">Lacks conserved residue(s) required for the propagation of feature annotation.</text>
</comment>
<keyword evidence="4 6" id="KW-0143">Chaperone</keyword>
<dbReference type="NCBIfam" id="NF041568">
    <property type="entry name" value="Jag_EloR"/>
    <property type="match status" value="1"/>
</dbReference>
<dbReference type="PANTHER" id="PTHR35800">
    <property type="entry name" value="PROTEIN JAG"/>
    <property type="match status" value="1"/>
</dbReference>
<evidence type="ECO:0000313" key="10">
    <source>
        <dbReference type="Proteomes" id="UP000003280"/>
    </source>
</evidence>
<dbReference type="eggNOG" id="COG1847">
    <property type="taxonomic scope" value="Bacteria"/>
</dbReference>
<dbReference type="STRING" id="862517.HMPREF9225_0344"/>
<dbReference type="InterPro" id="IPR001374">
    <property type="entry name" value="R3H_dom"/>
</dbReference>
<comment type="similarity">
    <text evidence="6">Belongs to the KhpB RNA-binding protein family.</text>
</comment>
<evidence type="ECO:0000259" key="8">
    <source>
        <dbReference type="PROSITE" id="PS51061"/>
    </source>
</evidence>
<feature type="domain" description="R3H" evidence="8">
    <location>
        <begin position="234"/>
        <end position="300"/>
    </location>
</feature>
<dbReference type="AlphaFoldDB" id="E0NJK5"/>
<accession>E0NJK5</accession>
<comment type="function">
    <text evidence="6">A probable RNA chaperone. Forms a complex with KhpA which binds to cellular RNA and controls its expression. Plays a role in peptidoglycan (PG) homeostasis and cell length regulation.</text>
</comment>
<dbReference type="Pfam" id="PF14804">
    <property type="entry name" value="Jag_N"/>
    <property type="match status" value="1"/>
</dbReference>
<comment type="subunit">
    <text evidence="6">Forms a complex with KhpA.</text>
</comment>
<dbReference type="PANTHER" id="PTHR35800:SF1">
    <property type="entry name" value="RNA-BINDING PROTEIN KHPB"/>
    <property type="match status" value="1"/>
</dbReference>
<keyword evidence="10" id="KW-1185">Reference proteome</keyword>
<protein>
    <recommendedName>
        <fullName evidence="6">RNA-binding protein KhpB</fullName>
    </recommendedName>
    <alternativeName>
        <fullName evidence="6">RNA-binding protein EloR</fullName>
    </alternativeName>
</protein>
<reference evidence="9 10" key="1">
    <citation type="submission" date="2010-07" db="EMBL/GenBank/DDBJ databases">
        <authorList>
            <person name="Muzny D."/>
            <person name="Qin X."/>
            <person name="Deng J."/>
            <person name="Jiang H."/>
            <person name="Liu Y."/>
            <person name="Qu J."/>
            <person name="Song X.-Z."/>
            <person name="Zhang L."/>
            <person name="Thornton R."/>
            <person name="Coyle M."/>
            <person name="Francisco L."/>
            <person name="Jackson L."/>
            <person name="Javaid M."/>
            <person name="Korchina V."/>
            <person name="Kovar C."/>
            <person name="Mata R."/>
            <person name="Mathew T."/>
            <person name="Ngo R."/>
            <person name="Nguyen L."/>
            <person name="Nguyen N."/>
            <person name="Okwuonu G."/>
            <person name="Ongeri F."/>
            <person name="Pham C."/>
            <person name="Simmons D."/>
            <person name="Wilczek-Boney K."/>
            <person name="Hale W."/>
            <person name="Jakkamsetti A."/>
            <person name="Pham P."/>
            <person name="Ruth R."/>
            <person name="San Lucas F."/>
            <person name="Warren J."/>
            <person name="Zhang J."/>
            <person name="Zhao Z."/>
            <person name="Zhou C."/>
            <person name="Zhu D."/>
            <person name="Lee S."/>
            <person name="Bess C."/>
            <person name="Blankenburg K."/>
            <person name="Forbes L."/>
            <person name="Fu Q."/>
            <person name="Gubbala S."/>
            <person name="Hirani K."/>
            <person name="Jayaseelan J.C."/>
            <person name="Lara F."/>
            <person name="Munidasa M."/>
            <person name="Palculict T."/>
            <person name="Patil S."/>
            <person name="Pu L.-L."/>
            <person name="Saada N."/>
            <person name="Tang L."/>
            <person name="Weissenberger G."/>
            <person name="Zhu Y."/>
            <person name="Hemphill L."/>
            <person name="Shang Y."/>
            <person name="Youmans B."/>
            <person name="Ayvaz T."/>
            <person name="Ross M."/>
            <person name="Santibanez J."/>
            <person name="Aqrawi P."/>
            <person name="Gross S."/>
            <person name="Joshi V."/>
            <person name="Fowler G."/>
            <person name="Nazareth L."/>
            <person name="Reid J."/>
            <person name="Worley K."/>
            <person name="Petrosino J."/>
            <person name="Highlander S."/>
            <person name="Gibbs R."/>
        </authorList>
    </citation>
    <scope>NUCLEOTIDE SEQUENCE [LARGE SCALE GENOMIC DNA]</scope>
    <source>
        <strain evidence="9 10">ATCC BAA-1640</strain>
    </source>
</reference>
<dbReference type="Pfam" id="PF13083">
    <property type="entry name" value="KH_KhpA-B"/>
    <property type="match status" value="1"/>
</dbReference>
<dbReference type="InterPro" id="IPR039247">
    <property type="entry name" value="KhpB"/>
</dbReference>
<evidence type="ECO:0000256" key="6">
    <source>
        <dbReference type="HAMAP-Rule" id="MF_00867"/>
    </source>
</evidence>
<dbReference type="InterPro" id="IPR015946">
    <property type="entry name" value="KH_dom-like_a/b"/>
</dbReference>
<dbReference type="SUPFAM" id="SSF82708">
    <property type="entry name" value="R3H domain"/>
    <property type="match status" value="1"/>
</dbReference>
<gene>
    <name evidence="9" type="primary">jag</name>
    <name evidence="6" type="synonym">eloR</name>
    <name evidence="6" type="synonym">khpB</name>
    <name evidence="9" type="ORF">HMPREF9225_0344</name>
</gene>
<evidence type="ECO:0000256" key="2">
    <source>
        <dbReference type="ARBA" id="ARBA00022884"/>
    </source>
</evidence>
<feature type="compositionally biased region" description="Basic and acidic residues" evidence="7">
    <location>
        <begin position="74"/>
        <end position="109"/>
    </location>
</feature>
<keyword evidence="5 6" id="KW-0961">Cell wall biogenesis/degradation</keyword>
<evidence type="ECO:0000256" key="7">
    <source>
        <dbReference type="SAM" id="MobiDB-lite"/>
    </source>
</evidence>
<dbReference type="Gene3D" id="3.30.300.20">
    <property type="match status" value="1"/>
</dbReference>
<evidence type="ECO:0000256" key="5">
    <source>
        <dbReference type="ARBA" id="ARBA00023316"/>
    </source>
</evidence>
<dbReference type="HAMAP" id="MF_00867">
    <property type="entry name" value="KhpB"/>
    <property type="match status" value="1"/>
</dbReference>
<dbReference type="GO" id="GO:0009252">
    <property type="term" value="P:peptidoglycan biosynthetic process"/>
    <property type="evidence" value="ECO:0007669"/>
    <property type="project" value="UniProtKB-UniRule"/>
</dbReference>
<dbReference type="InterPro" id="IPR034079">
    <property type="entry name" value="R3H_KhpB"/>
</dbReference>
<dbReference type="GO" id="GO:0008360">
    <property type="term" value="P:regulation of cell shape"/>
    <property type="evidence" value="ECO:0007669"/>
    <property type="project" value="UniProtKB-KW"/>
</dbReference>
<comment type="caution">
    <text evidence="9">The sequence shown here is derived from an EMBL/GenBank/DDBJ whole genome shotgun (WGS) entry which is preliminary data.</text>
</comment>
<dbReference type="GO" id="GO:0005737">
    <property type="term" value="C:cytoplasm"/>
    <property type="evidence" value="ECO:0007669"/>
    <property type="project" value="UniProtKB-SubCell"/>
</dbReference>
<dbReference type="EMBL" id="AEEH01000018">
    <property type="protein sequence ID" value="EFM26025.1"/>
    <property type="molecule type" value="Genomic_DNA"/>
</dbReference>
<dbReference type="GO" id="GO:0003723">
    <property type="term" value="F:RNA binding"/>
    <property type="evidence" value="ECO:0007669"/>
    <property type="project" value="UniProtKB-UniRule"/>
</dbReference>
<evidence type="ECO:0000256" key="1">
    <source>
        <dbReference type="ARBA" id="ARBA00022490"/>
    </source>
</evidence>
<dbReference type="CDD" id="cd02644">
    <property type="entry name" value="R3H_jag"/>
    <property type="match status" value="1"/>
</dbReference>
<dbReference type="Pfam" id="PF01424">
    <property type="entry name" value="R3H"/>
    <property type="match status" value="1"/>
</dbReference>
<dbReference type="RefSeq" id="WP_008901180.1">
    <property type="nucleotide sequence ID" value="NZ_GL397071.1"/>
</dbReference>
<dbReference type="SMART" id="SM00393">
    <property type="entry name" value="R3H"/>
    <property type="match status" value="1"/>
</dbReference>
<dbReference type="Gene3D" id="3.30.30.80">
    <property type="entry name" value="probable RNA-binding protein from clostridium symbiosum atcc 14940"/>
    <property type="match status" value="1"/>
</dbReference>
<keyword evidence="2 6" id="KW-0694">RNA-binding</keyword>